<feature type="transmembrane region" description="Helical" evidence="21">
    <location>
        <begin position="513"/>
        <end position="538"/>
    </location>
</feature>
<feature type="domain" description="Tubulin/FtsZ 2-layer sandwich" evidence="24">
    <location>
        <begin position="885"/>
        <end position="1002"/>
    </location>
</feature>
<keyword evidence="19 21" id="KW-0472">Membrane</keyword>
<comment type="similarity">
    <text evidence="5">Belongs to the nonaspanin (TM9SF) (TC 9.A.2) family.</text>
</comment>
<name>A0A7J7FSB6_CAMSI</name>
<dbReference type="PANTHER" id="PTHR10766">
    <property type="entry name" value="TRANSMEMBRANE 9 SUPERFAMILY PROTEIN"/>
    <property type="match status" value="1"/>
</dbReference>
<keyword evidence="11 22" id="KW-0732">Signal</keyword>
<feature type="transmembrane region" description="Helical" evidence="21">
    <location>
        <begin position="318"/>
        <end position="348"/>
    </location>
</feature>
<gene>
    <name evidence="25" type="ORF">HYC85_032032</name>
</gene>
<evidence type="ECO:0000256" key="17">
    <source>
        <dbReference type="ARBA" id="ARBA00023078"/>
    </source>
</evidence>
<dbReference type="EMBL" id="JACBKZ010000015">
    <property type="protein sequence ID" value="KAF5931159.1"/>
    <property type="molecule type" value="Genomic_DNA"/>
</dbReference>
<dbReference type="GO" id="GO:0072657">
    <property type="term" value="P:protein localization to membrane"/>
    <property type="evidence" value="ECO:0007669"/>
    <property type="project" value="TreeGrafter"/>
</dbReference>
<dbReference type="FunFam" id="3.30.1330.20:FF:000007">
    <property type="entry name" value="Cell division protein ftsZ, putative"/>
    <property type="match status" value="1"/>
</dbReference>
<dbReference type="InterPro" id="IPR004240">
    <property type="entry name" value="EMP70"/>
</dbReference>
<evidence type="ECO:0008006" key="27">
    <source>
        <dbReference type="Google" id="ProtNLM"/>
    </source>
</evidence>
<reference evidence="25 26" key="2">
    <citation type="submission" date="2020-07" db="EMBL/GenBank/DDBJ databases">
        <title>Genome assembly of wild tea tree DASZ reveals pedigree and selection history of tea varieties.</title>
        <authorList>
            <person name="Zhang W."/>
        </authorList>
    </citation>
    <scope>NUCLEOTIDE SEQUENCE [LARGE SCALE GENOMIC DNA]</scope>
    <source>
        <strain evidence="26">cv. G240</strain>
        <tissue evidence="25">Leaf</tissue>
    </source>
</reference>
<feature type="transmembrane region" description="Helical" evidence="21">
    <location>
        <begin position="550"/>
        <end position="570"/>
    </location>
</feature>
<evidence type="ECO:0000256" key="10">
    <source>
        <dbReference type="ARBA" id="ARBA00022692"/>
    </source>
</evidence>
<dbReference type="Gene3D" id="3.30.1330.20">
    <property type="entry name" value="Tubulin/FtsZ, C-terminal domain"/>
    <property type="match status" value="1"/>
</dbReference>
<evidence type="ECO:0000256" key="5">
    <source>
        <dbReference type="ARBA" id="ARBA00005227"/>
    </source>
</evidence>
<protein>
    <recommendedName>
        <fullName evidence="27">Transmembrane 9 superfamily member</fullName>
    </recommendedName>
</protein>
<dbReference type="HAMAP" id="MF_00909">
    <property type="entry name" value="FtsZ"/>
    <property type="match status" value="1"/>
</dbReference>
<evidence type="ECO:0000256" key="11">
    <source>
        <dbReference type="ARBA" id="ARBA00022729"/>
    </source>
</evidence>
<feature type="transmembrane region" description="Helical" evidence="21">
    <location>
        <begin position="481"/>
        <end position="501"/>
    </location>
</feature>
<dbReference type="InterPro" id="IPR000158">
    <property type="entry name" value="Cell_div_FtsZ"/>
</dbReference>
<dbReference type="InterPro" id="IPR024757">
    <property type="entry name" value="FtsZ_C"/>
</dbReference>
<proteinExistence type="inferred from homology"/>
<keyword evidence="7" id="KW-0150">Chloroplast</keyword>
<dbReference type="GO" id="GO:0070938">
    <property type="term" value="C:contractile ring"/>
    <property type="evidence" value="ECO:0007669"/>
    <property type="project" value="UniProtKB-ARBA"/>
</dbReference>
<keyword evidence="12" id="KW-0547">Nucleotide-binding</keyword>
<evidence type="ECO:0000256" key="7">
    <source>
        <dbReference type="ARBA" id="ARBA00022528"/>
    </source>
</evidence>
<sequence>MTQPSQTPRILLLVVSLTSLCLSLSFSTASPQTDHRYNVGDHVPLFVNKVGPLNNPRYEEVGGKVVKFGILHRIVEGIGGSDRESETYEYFDLPFCRPDYLVKKKESLGEVLNGDRLTNALYDLKFREDKTGEILCHKELKGDEIAKFRDAITNEYYFQMYFDDLPLWGFIGKVEEESWALDGKGPKYYLFKHVQFNAFYNGNEVIEIRAFSDPNHVVDITEDVETNVKFTYSVFWNATTTLFENRMDKYSRVHWQIHWFSFINSIVLIVLLMGLLIVLFMRHLKNDLIKFASVDEEEDNEVGWKYIHSDVFRCPSQMLLFCAILGTGTQLLTLVSFLFALAFLGILYPYSRGALCTSLVVIYALTSTVSGYSSASFYSQFSETGWERSVLLSGVLYLGPLFFTVSILNTIAIFYGATAALPFGTIVVIFLVFTVVSIPLLAFGGVIGHRSRSRFEAPSVTKKFPREIPPSAWYRKTTGQMFLGGLLPFSAIILELHNFYASLWGYKIFTLSSILFVTFIILIILIAMLSVGLTYIQLTVEDHEWWWRSVLRGGSTALFMFGYCFCFYAKSNMRELGFPLLIMATYIRCPFLPSDTRNPVAVLGIPRRVMKARDTCPNTSFPQFKCSMNSQRVSPNQSKDPFLNLHPEVSMLRSEGSDTATSLRKESFSESSTESLRESSIPSNYNEAKIKVVGIGGGGSNAVNRMIQSSMQGVEFWIVNTDVQAMRMSPVSAASQLQIGQELTRGLGAGGNPEIGMNAANESKAAIEEAVSGADMVFVTAGMGGGTGTGGAPVIAGIAKSMGILTVGIVTTPFSFEGRRRAVQAQEGIAALRDNVDTLIVIPNDKLLTAVSQSTPVTEAFNLADDILRQGVRGISDIITVPGLVNVDFADVRAIMENAGSSLMGIGTATGKTRARDAALNAIQSPLLDIGIERATGIVWNITGGSDLTLYEVNAAAEVIYDLVDPNANLIFGAVIDQSLSGQVSITLIATGFKRQEESEGRDINLGINRRQSFTEGGSVEIPEFLRKKGLLQVGCVWEPSVAAQIFGPSLERGVCRSSERCVAPGSGPESCISWLERAFRGSSGLGFSSLDRELLGSSESFLCLVARATKPSLERACFISADSSV</sequence>
<keyword evidence="13" id="KW-0967">Endosome</keyword>
<feature type="transmembrane region" description="Helical" evidence="21">
    <location>
        <begin position="423"/>
        <end position="447"/>
    </location>
</feature>
<evidence type="ECO:0000259" key="24">
    <source>
        <dbReference type="SMART" id="SM00865"/>
    </source>
</evidence>
<keyword evidence="8" id="KW-0597">Phosphoprotein</keyword>
<dbReference type="CDD" id="cd02201">
    <property type="entry name" value="FtsZ_type1"/>
    <property type="match status" value="1"/>
</dbReference>
<dbReference type="GO" id="GO:0005525">
    <property type="term" value="F:GTP binding"/>
    <property type="evidence" value="ECO:0007669"/>
    <property type="project" value="UniProtKB-KW"/>
</dbReference>
<evidence type="ECO:0000313" key="26">
    <source>
        <dbReference type="Proteomes" id="UP000593564"/>
    </source>
</evidence>
<organism evidence="25 26">
    <name type="scientific">Camellia sinensis</name>
    <name type="common">Tea plant</name>
    <name type="synonym">Thea sinensis</name>
    <dbReference type="NCBI Taxonomy" id="4442"/>
    <lineage>
        <taxon>Eukaryota</taxon>
        <taxon>Viridiplantae</taxon>
        <taxon>Streptophyta</taxon>
        <taxon>Embryophyta</taxon>
        <taxon>Tracheophyta</taxon>
        <taxon>Spermatophyta</taxon>
        <taxon>Magnoliopsida</taxon>
        <taxon>eudicotyledons</taxon>
        <taxon>Gunneridae</taxon>
        <taxon>Pentapetalae</taxon>
        <taxon>asterids</taxon>
        <taxon>Ericales</taxon>
        <taxon>Theaceae</taxon>
        <taxon>Camellia</taxon>
    </lineage>
</organism>
<feature type="region of interest" description="Disordered" evidence="20">
    <location>
        <begin position="654"/>
        <end position="681"/>
    </location>
</feature>
<evidence type="ECO:0000256" key="9">
    <source>
        <dbReference type="ARBA" id="ARBA00022640"/>
    </source>
</evidence>
<evidence type="ECO:0000259" key="23">
    <source>
        <dbReference type="SMART" id="SM00864"/>
    </source>
</evidence>
<evidence type="ECO:0000256" key="8">
    <source>
        <dbReference type="ARBA" id="ARBA00022553"/>
    </source>
</evidence>
<dbReference type="GO" id="GO:0000139">
    <property type="term" value="C:Golgi membrane"/>
    <property type="evidence" value="ECO:0007669"/>
    <property type="project" value="UniProtKB-SubCell"/>
</dbReference>
<keyword evidence="26" id="KW-1185">Reference proteome</keyword>
<dbReference type="Proteomes" id="UP000593564">
    <property type="component" value="Unassembled WGS sequence"/>
</dbReference>
<comment type="caution">
    <text evidence="25">The sequence shown here is derived from an EMBL/GenBank/DDBJ whole genome shotgun (WGS) entry which is preliminary data.</text>
</comment>
<comment type="subcellular location">
    <subcellularLocation>
        <location evidence="1">Endosome membrane</location>
        <topology evidence="1">Multi-pass membrane protein</topology>
    </subcellularLocation>
    <subcellularLocation>
        <location evidence="4">Golgi apparatus membrane</location>
        <topology evidence="4">Multi-pass membrane protein</topology>
    </subcellularLocation>
    <subcellularLocation>
        <location evidence="2">Plastid</location>
        <location evidence="2">Chloroplast stroma</location>
    </subcellularLocation>
    <subcellularLocation>
        <location evidence="3">Plastid</location>
        <location evidence="3">Chloroplast thylakoid membrane</location>
        <topology evidence="3">Peripheral membrane protein</topology>
    </subcellularLocation>
</comment>
<dbReference type="InterPro" id="IPR037103">
    <property type="entry name" value="Tubulin/FtsZ-like_C"/>
</dbReference>
<evidence type="ECO:0000256" key="3">
    <source>
        <dbReference type="ARBA" id="ARBA00004525"/>
    </source>
</evidence>
<dbReference type="InterPro" id="IPR036525">
    <property type="entry name" value="Tubulin/FtsZ_GTPase_sf"/>
</dbReference>
<dbReference type="SUPFAM" id="SSF55307">
    <property type="entry name" value="Tubulin C-terminal domain-like"/>
    <property type="match status" value="1"/>
</dbReference>
<feature type="domain" description="Tubulin/FtsZ GTPase" evidence="23">
    <location>
        <begin position="689"/>
        <end position="883"/>
    </location>
</feature>
<evidence type="ECO:0000256" key="20">
    <source>
        <dbReference type="SAM" id="MobiDB-lite"/>
    </source>
</evidence>
<evidence type="ECO:0000256" key="19">
    <source>
        <dbReference type="ARBA" id="ARBA00023136"/>
    </source>
</evidence>
<dbReference type="GO" id="GO:0010008">
    <property type="term" value="C:endosome membrane"/>
    <property type="evidence" value="ECO:0007669"/>
    <property type="project" value="UniProtKB-SubCell"/>
</dbReference>
<dbReference type="FunFam" id="3.40.50.1440:FF:000001">
    <property type="entry name" value="Cell division protein FtsZ"/>
    <property type="match status" value="1"/>
</dbReference>
<evidence type="ECO:0000256" key="4">
    <source>
        <dbReference type="ARBA" id="ARBA00004653"/>
    </source>
</evidence>
<dbReference type="GO" id="GO:0009570">
    <property type="term" value="C:chloroplast stroma"/>
    <property type="evidence" value="ECO:0007669"/>
    <property type="project" value="UniProtKB-SubCell"/>
</dbReference>
<dbReference type="PRINTS" id="PR00423">
    <property type="entry name" value="CELLDVISFTSZ"/>
</dbReference>
<keyword evidence="9" id="KW-0934">Plastid</keyword>
<keyword evidence="14" id="KW-0809">Transit peptide</keyword>
<dbReference type="GO" id="GO:0042802">
    <property type="term" value="F:identical protein binding"/>
    <property type="evidence" value="ECO:0007669"/>
    <property type="project" value="UniProtKB-ARBA"/>
</dbReference>
<dbReference type="PROSITE" id="PS01135">
    <property type="entry name" value="FTSZ_2"/>
    <property type="match status" value="1"/>
</dbReference>
<evidence type="ECO:0000256" key="6">
    <source>
        <dbReference type="ARBA" id="ARBA00009690"/>
    </source>
</evidence>
<feature type="transmembrane region" description="Helical" evidence="21">
    <location>
        <begin position="390"/>
        <end position="417"/>
    </location>
</feature>
<evidence type="ECO:0000256" key="21">
    <source>
        <dbReference type="SAM" id="Phobius"/>
    </source>
</evidence>
<feature type="transmembrane region" description="Helical" evidence="21">
    <location>
        <begin position="360"/>
        <end position="378"/>
    </location>
</feature>
<evidence type="ECO:0000256" key="1">
    <source>
        <dbReference type="ARBA" id="ARBA00004337"/>
    </source>
</evidence>
<dbReference type="SUPFAM" id="SSF52490">
    <property type="entry name" value="Tubulin nucleotide-binding domain-like"/>
    <property type="match status" value="1"/>
</dbReference>
<dbReference type="NCBIfam" id="TIGR00065">
    <property type="entry name" value="ftsZ"/>
    <property type="match status" value="1"/>
</dbReference>
<dbReference type="InterPro" id="IPR020805">
    <property type="entry name" value="Cell_div_FtsZ_CS"/>
</dbReference>
<dbReference type="Gene3D" id="3.40.50.1440">
    <property type="entry name" value="Tubulin/FtsZ, GTPase domain"/>
    <property type="match status" value="1"/>
</dbReference>
<keyword evidence="16" id="KW-0333">Golgi apparatus</keyword>
<dbReference type="SMART" id="SM00865">
    <property type="entry name" value="Tubulin_C"/>
    <property type="match status" value="1"/>
</dbReference>
<keyword evidence="15 21" id="KW-1133">Transmembrane helix</keyword>
<evidence type="ECO:0000313" key="25">
    <source>
        <dbReference type="EMBL" id="KAF5931159.1"/>
    </source>
</evidence>
<dbReference type="GO" id="GO:0009535">
    <property type="term" value="C:chloroplast thylakoid membrane"/>
    <property type="evidence" value="ECO:0007669"/>
    <property type="project" value="UniProtKB-SubCell"/>
</dbReference>
<evidence type="ECO:0000256" key="2">
    <source>
        <dbReference type="ARBA" id="ARBA00004470"/>
    </source>
</evidence>
<feature type="transmembrane region" description="Helical" evidence="21">
    <location>
        <begin position="259"/>
        <end position="281"/>
    </location>
</feature>
<evidence type="ECO:0000256" key="18">
    <source>
        <dbReference type="ARBA" id="ARBA00023134"/>
    </source>
</evidence>
<feature type="chain" id="PRO_5029692325" description="Transmembrane 9 superfamily member" evidence="22">
    <location>
        <begin position="24"/>
        <end position="1126"/>
    </location>
</feature>
<dbReference type="PANTHER" id="PTHR10766:SF119">
    <property type="entry name" value="TRANSMEMBRANE 9 SUPERFAMILY MEMBER 5"/>
    <property type="match status" value="1"/>
</dbReference>
<dbReference type="AlphaFoldDB" id="A0A7J7FSB6"/>
<evidence type="ECO:0000256" key="15">
    <source>
        <dbReference type="ARBA" id="ARBA00022989"/>
    </source>
</evidence>
<dbReference type="InterPro" id="IPR008280">
    <property type="entry name" value="Tub_FtsZ_C"/>
</dbReference>
<dbReference type="InterPro" id="IPR018316">
    <property type="entry name" value="Tubulin/FtsZ_2-layer-sand-dom"/>
</dbReference>
<evidence type="ECO:0000256" key="13">
    <source>
        <dbReference type="ARBA" id="ARBA00022753"/>
    </source>
</evidence>
<dbReference type="Pfam" id="PF02990">
    <property type="entry name" value="EMP70"/>
    <property type="match status" value="1"/>
</dbReference>
<dbReference type="GO" id="GO:0003924">
    <property type="term" value="F:GTPase activity"/>
    <property type="evidence" value="ECO:0007669"/>
    <property type="project" value="InterPro"/>
</dbReference>
<evidence type="ECO:0000256" key="14">
    <source>
        <dbReference type="ARBA" id="ARBA00022946"/>
    </source>
</evidence>
<evidence type="ECO:0000256" key="22">
    <source>
        <dbReference type="SAM" id="SignalP"/>
    </source>
</evidence>
<keyword evidence="18" id="KW-0342">GTP-binding</keyword>
<dbReference type="GO" id="GO:0010020">
    <property type="term" value="P:chloroplast fission"/>
    <property type="evidence" value="ECO:0007669"/>
    <property type="project" value="UniProtKB-ARBA"/>
</dbReference>
<dbReference type="Pfam" id="PF12327">
    <property type="entry name" value="FtsZ_C"/>
    <property type="match status" value="1"/>
</dbReference>
<accession>A0A7J7FSB6</accession>
<dbReference type="Pfam" id="PF00091">
    <property type="entry name" value="Tubulin"/>
    <property type="match status" value="1"/>
</dbReference>
<evidence type="ECO:0000256" key="12">
    <source>
        <dbReference type="ARBA" id="ARBA00022741"/>
    </source>
</evidence>
<reference evidence="26" key="1">
    <citation type="journal article" date="2020" name="Nat. Commun.">
        <title>Genome assembly of wild tea tree DASZ reveals pedigree and selection history of tea varieties.</title>
        <authorList>
            <person name="Zhang W."/>
            <person name="Zhang Y."/>
            <person name="Qiu H."/>
            <person name="Guo Y."/>
            <person name="Wan H."/>
            <person name="Zhang X."/>
            <person name="Scossa F."/>
            <person name="Alseekh S."/>
            <person name="Zhang Q."/>
            <person name="Wang P."/>
            <person name="Xu L."/>
            <person name="Schmidt M.H."/>
            <person name="Jia X."/>
            <person name="Li D."/>
            <person name="Zhu A."/>
            <person name="Guo F."/>
            <person name="Chen W."/>
            <person name="Ni D."/>
            <person name="Usadel B."/>
            <person name="Fernie A.R."/>
            <person name="Wen W."/>
        </authorList>
    </citation>
    <scope>NUCLEOTIDE SEQUENCE [LARGE SCALE GENOMIC DNA]</scope>
    <source>
        <strain evidence="26">cv. G240</strain>
    </source>
</reference>
<dbReference type="InterPro" id="IPR003008">
    <property type="entry name" value="Tubulin_FtsZ_GTPase"/>
</dbReference>
<feature type="compositionally biased region" description="Low complexity" evidence="20">
    <location>
        <begin position="669"/>
        <end position="681"/>
    </location>
</feature>
<comment type="similarity">
    <text evidence="6">Belongs to the FtsZ family.</text>
</comment>
<keyword evidence="10 21" id="KW-0812">Transmembrane</keyword>
<feature type="signal peptide" evidence="22">
    <location>
        <begin position="1"/>
        <end position="23"/>
    </location>
</feature>
<evidence type="ECO:0000256" key="16">
    <source>
        <dbReference type="ARBA" id="ARBA00023034"/>
    </source>
</evidence>
<keyword evidence="17" id="KW-0793">Thylakoid</keyword>
<dbReference type="SMART" id="SM00864">
    <property type="entry name" value="Tubulin"/>
    <property type="match status" value="1"/>
</dbReference>